<dbReference type="SUPFAM" id="SSF53474">
    <property type="entry name" value="alpha/beta-Hydrolases"/>
    <property type="match status" value="1"/>
</dbReference>
<feature type="domain" description="BD-FAE-like" evidence="3">
    <location>
        <begin position="41"/>
        <end position="243"/>
    </location>
</feature>
<protein>
    <submittedName>
        <fullName evidence="4">Alpha/beta hydrolase</fullName>
    </submittedName>
</protein>
<reference evidence="4" key="1">
    <citation type="submission" date="2023-03" db="EMBL/GenBank/DDBJ databases">
        <title>Lomoglobus Profundus gen. nov., sp. nov., a novel member of the phylum Verrucomicrobia, isolated from deep-marine sediment of South China Sea.</title>
        <authorList>
            <person name="Ahmad T."/>
            <person name="Ishaq S.E."/>
            <person name="Wang F."/>
        </authorList>
    </citation>
    <scope>NUCLEOTIDE SEQUENCE</scope>
    <source>
        <strain evidence="4">LMO-M01</strain>
    </source>
</reference>
<dbReference type="PANTHER" id="PTHR48081">
    <property type="entry name" value="AB HYDROLASE SUPERFAMILY PROTEIN C4A8.06C"/>
    <property type="match status" value="1"/>
</dbReference>
<keyword evidence="5" id="KW-1185">Reference proteome</keyword>
<feature type="signal peptide" evidence="2">
    <location>
        <begin position="1"/>
        <end position="20"/>
    </location>
</feature>
<dbReference type="Pfam" id="PF20434">
    <property type="entry name" value="BD-FAE"/>
    <property type="match status" value="1"/>
</dbReference>
<dbReference type="RefSeq" id="WP_330929273.1">
    <property type="nucleotide sequence ID" value="NZ_CP119075.1"/>
</dbReference>
<evidence type="ECO:0000259" key="3">
    <source>
        <dbReference type="Pfam" id="PF20434"/>
    </source>
</evidence>
<name>A0AAE9ZW46_9BACT</name>
<feature type="chain" id="PRO_5042282474" evidence="2">
    <location>
        <begin position="21"/>
        <end position="287"/>
    </location>
</feature>
<proteinExistence type="predicted"/>
<dbReference type="EMBL" id="CP119075">
    <property type="protein sequence ID" value="WED65326.1"/>
    <property type="molecule type" value="Genomic_DNA"/>
</dbReference>
<organism evidence="4 5">
    <name type="scientific">Synoicihabitans lomoniglobus</name>
    <dbReference type="NCBI Taxonomy" id="2909285"/>
    <lineage>
        <taxon>Bacteria</taxon>
        <taxon>Pseudomonadati</taxon>
        <taxon>Verrucomicrobiota</taxon>
        <taxon>Opitutia</taxon>
        <taxon>Opitutales</taxon>
        <taxon>Opitutaceae</taxon>
        <taxon>Synoicihabitans</taxon>
    </lineage>
</organism>
<dbReference type="InterPro" id="IPR050300">
    <property type="entry name" value="GDXG_lipolytic_enzyme"/>
</dbReference>
<dbReference type="PANTHER" id="PTHR48081:SF13">
    <property type="entry name" value="ALPHA_BETA HYDROLASE"/>
    <property type="match status" value="1"/>
</dbReference>
<dbReference type="Proteomes" id="UP001218638">
    <property type="component" value="Chromosome"/>
</dbReference>
<dbReference type="KEGG" id="slom:PXH66_00500"/>
<sequence length="287" mass="31046">MTSFRFLRVSLFGILLPLGAAPPVSEQTLTFASVEEHTLALDLYRPTDDIVGVIIWVHGGAWRGGDRTGVDLKGMTQHGWAVASVDYRLSGDARFPAQIHDIKAAIRYLRAHADELNLPPTPFVIAGSSAGGHLAALVGVSNQSAVLEGNVGDDLETSSEVQAIVDLYGASNLLTILPQSTPHGLNVRKPALDLFIGGQPENVPEMAKLASPVYHVDARDPPLYLSHGDQDPQMPINQAHEIHGAYERLGLPVHFEVMYGSAHGGPAFTAPEELTRIDTFLRKHLHR</sequence>
<evidence type="ECO:0000256" key="1">
    <source>
        <dbReference type="ARBA" id="ARBA00022801"/>
    </source>
</evidence>
<evidence type="ECO:0000313" key="4">
    <source>
        <dbReference type="EMBL" id="WED65326.1"/>
    </source>
</evidence>
<dbReference type="AlphaFoldDB" id="A0AAE9ZW46"/>
<gene>
    <name evidence="4" type="ORF">PXH66_00500</name>
</gene>
<keyword evidence="1 4" id="KW-0378">Hydrolase</keyword>
<dbReference type="InterPro" id="IPR029058">
    <property type="entry name" value="AB_hydrolase_fold"/>
</dbReference>
<dbReference type="InterPro" id="IPR049492">
    <property type="entry name" value="BD-FAE-like_dom"/>
</dbReference>
<keyword evidence="2" id="KW-0732">Signal</keyword>
<evidence type="ECO:0000256" key="2">
    <source>
        <dbReference type="SAM" id="SignalP"/>
    </source>
</evidence>
<accession>A0AAE9ZW46</accession>
<dbReference type="Gene3D" id="3.40.50.1820">
    <property type="entry name" value="alpha/beta hydrolase"/>
    <property type="match status" value="1"/>
</dbReference>
<evidence type="ECO:0000313" key="5">
    <source>
        <dbReference type="Proteomes" id="UP001218638"/>
    </source>
</evidence>
<dbReference type="GO" id="GO:0016787">
    <property type="term" value="F:hydrolase activity"/>
    <property type="evidence" value="ECO:0007669"/>
    <property type="project" value="UniProtKB-KW"/>
</dbReference>